<organism evidence="12 13">
    <name type="scientific">Microlunatus endophyticus</name>
    <dbReference type="NCBI Taxonomy" id="1716077"/>
    <lineage>
        <taxon>Bacteria</taxon>
        <taxon>Bacillati</taxon>
        <taxon>Actinomycetota</taxon>
        <taxon>Actinomycetes</taxon>
        <taxon>Propionibacteriales</taxon>
        <taxon>Propionibacteriaceae</taxon>
        <taxon>Microlunatus</taxon>
    </lineage>
</organism>
<keyword evidence="5 10" id="KW-1133">Transmembrane helix</keyword>
<dbReference type="InterPro" id="IPR006153">
    <property type="entry name" value="Cation/H_exchanger_TM"/>
</dbReference>
<evidence type="ECO:0000256" key="2">
    <source>
        <dbReference type="ARBA" id="ARBA00022448"/>
    </source>
</evidence>
<evidence type="ECO:0000256" key="7">
    <source>
        <dbReference type="ARBA" id="ARBA00023065"/>
    </source>
</evidence>
<dbReference type="Proteomes" id="UP000613840">
    <property type="component" value="Unassembled WGS sequence"/>
</dbReference>
<evidence type="ECO:0000313" key="13">
    <source>
        <dbReference type="Proteomes" id="UP000613840"/>
    </source>
</evidence>
<evidence type="ECO:0000256" key="3">
    <source>
        <dbReference type="ARBA" id="ARBA00022475"/>
    </source>
</evidence>
<keyword evidence="4 10" id="KW-0812">Transmembrane</keyword>
<dbReference type="InterPro" id="IPR004705">
    <property type="entry name" value="Cation/H_exchanger_CPA1_bac"/>
</dbReference>
<evidence type="ECO:0000256" key="5">
    <source>
        <dbReference type="ARBA" id="ARBA00022989"/>
    </source>
</evidence>
<reference evidence="12" key="2">
    <citation type="submission" date="2020-09" db="EMBL/GenBank/DDBJ databases">
        <authorList>
            <person name="Sun Q."/>
            <person name="Zhou Y."/>
        </authorList>
    </citation>
    <scope>NUCLEOTIDE SEQUENCE</scope>
    <source>
        <strain evidence="12">CGMCC 4.7306</strain>
    </source>
</reference>
<comment type="caution">
    <text evidence="12">The sequence shown here is derived from an EMBL/GenBank/DDBJ whole genome shotgun (WGS) entry which is preliminary data.</text>
</comment>
<dbReference type="GO" id="GO:0015386">
    <property type="term" value="F:potassium:proton antiporter activity"/>
    <property type="evidence" value="ECO:0007669"/>
    <property type="project" value="TreeGrafter"/>
</dbReference>
<keyword evidence="10" id="KW-0050">Antiport</keyword>
<proteinExistence type="inferred from homology"/>
<feature type="transmembrane region" description="Helical" evidence="10">
    <location>
        <begin position="347"/>
        <end position="365"/>
    </location>
</feature>
<dbReference type="PROSITE" id="PS50271">
    <property type="entry name" value="ZF_UBP"/>
    <property type="match status" value="1"/>
</dbReference>
<keyword evidence="6 10" id="KW-0915">Sodium</keyword>
<sequence length="625" mass="66887">MEVALGIATLTAVVIAVTALAAKIRVPAPLVLMVVGIAASFVPQLPQVQLSAEIVLIGLLPPLLYAAAIRSSVIDFRAQASAIAVLSVGLVVITALGIGILVHLLLSVPLAVGVAIGAVVAPPDAVAATSVARRVGLPRRIVTILEGESLFNDATAITCLRVAILAMTADVGFGRIGLAFVSAAGGGVLIGLVVAFLAVRIRAAITSARLDNALSLLLPFAAYLPAEEIQFAGLHVSGVIAVVTAGLLIGHKAPVVQTARSRLSERMNWATIQFLLENAVFLLIGLQARWIISDLADSGVRPSKIIAVCAAVFGGVIVVRLLVVAVSRAVLWRTGLMRDGSWAQSAIIGWAGMRGVVTLATAFVLPQQTPYRSVLVFAAMVVTVGSLLLQGFTLPAFARRAGLHGPDPREDALQAASVLESSSRVALETLEEIRRPSDAEDTIEQLRYRITRRTNEMWEHLGTGSDVETPAEEYRRLRMATLTAERKEVLRIRALGQIDHEVIEDVLYGLDVEESMLTVLEDQTGDVSEAEPLLTRASLEGDCEHLQQAPHVIKPNGPAVCEDCRREGLRWVHLRLCLTCGKVGCCDSSVGKHATRHYQDTGHPVMRSFEQGEKWRWCFVDEELG</sequence>
<dbReference type="GO" id="GO:0098719">
    <property type="term" value="P:sodium ion import across plasma membrane"/>
    <property type="evidence" value="ECO:0007669"/>
    <property type="project" value="TreeGrafter"/>
</dbReference>
<feature type="transmembrane region" description="Helical" evidence="10">
    <location>
        <begin position="175"/>
        <end position="198"/>
    </location>
</feature>
<evidence type="ECO:0000259" key="11">
    <source>
        <dbReference type="PROSITE" id="PS50271"/>
    </source>
</evidence>
<keyword evidence="3 10" id="KW-1003">Cell membrane</keyword>
<reference evidence="12" key="1">
    <citation type="journal article" date="2014" name="Int. J. Syst. Evol. Microbiol.">
        <title>Complete genome sequence of Corynebacterium casei LMG S-19264T (=DSM 44701T), isolated from a smear-ripened cheese.</title>
        <authorList>
            <consortium name="US DOE Joint Genome Institute (JGI-PGF)"/>
            <person name="Walter F."/>
            <person name="Albersmeier A."/>
            <person name="Kalinowski J."/>
            <person name="Ruckert C."/>
        </authorList>
    </citation>
    <scope>NUCLEOTIDE SEQUENCE</scope>
    <source>
        <strain evidence="12">CGMCC 4.7306</strain>
    </source>
</reference>
<comment type="subcellular location">
    <subcellularLocation>
        <location evidence="1 10">Cell membrane</location>
        <topology evidence="1 10">Multi-pass membrane protein</topology>
    </subcellularLocation>
</comment>
<comment type="function">
    <text evidence="10">Na(+)/H(+) antiporter that extrudes sodium in exchange for external protons.</text>
</comment>
<dbReference type="InterPro" id="IPR018422">
    <property type="entry name" value="Cation/H_exchanger_CPA1"/>
</dbReference>
<comment type="similarity">
    <text evidence="10">Belongs to the monovalent cation:proton antiporter 1 (CPA1) transporter (TC 2.A.36) family.</text>
</comment>
<comment type="caution">
    <text evidence="10">Lacks conserved residue(s) required for the propagation of feature annotation.</text>
</comment>
<feature type="transmembrane region" description="Helical" evidence="10">
    <location>
        <begin position="80"/>
        <end position="102"/>
    </location>
</feature>
<evidence type="ECO:0000256" key="9">
    <source>
        <dbReference type="ARBA" id="ARBA00023201"/>
    </source>
</evidence>
<dbReference type="SUPFAM" id="SSF57850">
    <property type="entry name" value="RING/U-box"/>
    <property type="match status" value="1"/>
</dbReference>
<evidence type="ECO:0000313" key="12">
    <source>
        <dbReference type="EMBL" id="GGL78144.1"/>
    </source>
</evidence>
<dbReference type="Pfam" id="PF02148">
    <property type="entry name" value="zf-UBP"/>
    <property type="match status" value="1"/>
</dbReference>
<dbReference type="GO" id="GO:0051453">
    <property type="term" value="P:regulation of intracellular pH"/>
    <property type="evidence" value="ECO:0007669"/>
    <property type="project" value="TreeGrafter"/>
</dbReference>
<keyword evidence="13" id="KW-1185">Reference proteome</keyword>
<dbReference type="AlphaFoldDB" id="A0A917W8D1"/>
<dbReference type="GO" id="GO:0005886">
    <property type="term" value="C:plasma membrane"/>
    <property type="evidence" value="ECO:0007669"/>
    <property type="project" value="UniProtKB-SubCell"/>
</dbReference>
<gene>
    <name evidence="12" type="ORF">GCM10011575_40560</name>
</gene>
<dbReference type="InterPro" id="IPR013083">
    <property type="entry name" value="Znf_RING/FYVE/PHD"/>
</dbReference>
<dbReference type="EMBL" id="BMMZ01000013">
    <property type="protein sequence ID" value="GGL78144.1"/>
    <property type="molecule type" value="Genomic_DNA"/>
</dbReference>
<dbReference type="PANTHER" id="PTHR10110:SF86">
    <property type="entry name" value="SODIUM_HYDROGEN EXCHANGER 7"/>
    <property type="match status" value="1"/>
</dbReference>
<evidence type="ECO:0000256" key="8">
    <source>
        <dbReference type="ARBA" id="ARBA00023136"/>
    </source>
</evidence>
<dbReference type="PANTHER" id="PTHR10110">
    <property type="entry name" value="SODIUM/HYDROGEN EXCHANGER"/>
    <property type="match status" value="1"/>
</dbReference>
<dbReference type="Gene3D" id="6.10.140.1330">
    <property type="match status" value="1"/>
</dbReference>
<dbReference type="NCBIfam" id="TIGR00831">
    <property type="entry name" value="a_cpa1"/>
    <property type="match status" value="1"/>
</dbReference>
<keyword evidence="9 10" id="KW-0739">Sodium transport</keyword>
<feature type="transmembrane region" description="Helical" evidence="10">
    <location>
        <begin position="371"/>
        <end position="389"/>
    </location>
</feature>
<feature type="transmembrane region" description="Helical" evidence="10">
    <location>
        <begin position="271"/>
        <end position="292"/>
    </location>
</feature>
<keyword evidence="8 10" id="KW-0472">Membrane</keyword>
<feature type="domain" description="UBP-type" evidence="11">
    <location>
        <begin position="541"/>
        <end position="625"/>
    </location>
</feature>
<feature type="transmembrane region" description="Helical" evidence="10">
    <location>
        <begin position="232"/>
        <end position="250"/>
    </location>
</feature>
<dbReference type="Gene3D" id="3.30.40.10">
    <property type="entry name" value="Zinc/RING finger domain, C3HC4 (zinc finger)"/>
    <property type="match status" value="1"/>
</dbReference>
<evidence type="ECO:0000256" key="10">
    <source>
        <dbReference type="RuleBase" id="RU366002"/>
    </source>
</evidence>
<dbReference type="GO" id="GO:0015385">
    <property type="term" value="F:sodium:proton antiporter activity"/>
    <property type="evidence" value="ECO:0007669"/>
    <property type="project" value="InterPro"/>
</dbReference>
<feature type="transmembrane region" description="Helical" evidence="10">
    <location>
        <begin position="304"/>
        <end position="326"/>
    </location>
</feature>
<dbReference type="GO" id="GO:0008270">
    <property type="term" value="F:zinc ion binding"/>
    <property type="evidence" value="ECO:0007669"/>
    <property type="project" value="InterPro"/>
</dbReference>
<evidence type="ECO:0000256" key="4">
    <source>
        <dbReference type="ARBA" id="ARBA00022692"/>
    </source>
</evidence>
<evidence type="ECO:0000256" key="1">
    <source>
        <dbReference type="ARBA" id="ARBA00004651"/>
    </source>
</evidence>
<dbReference type="InterPro" id="IPR001607">
    <property type="entry name" value="Znf_UBP"/>
</dbReference>
<evidence type="ECO:0000256" key="6">
    <source>
        <dbReference type="ARBA" id="ARBA00023053"/>
    </source>
</evidence>
<keyword evidence="7 10" id="KW-0406">Ion transport</keyword>
<feature type="transmembrane region" description="Helical" evidence="10">
    <location>
        <begin position="50"/>
        <end position="68"/>
    </location>
</feature>
<protein>
    <submittedName>
        <fullName evidence="12">Na+/H+ antiporter</fullName>
    </submittedName>
</protein>
<accession>A0A917W8D1</accession>
<name>A0A917W8D1_9ACTN</name>
<dbReference type="Pfam" id="PF00999">
    <property type="entry name" value="Na_H_Exchanger"/>
    <property type="match status" value="1"/>
</dbReference>
<keyword evidence="2 10" id="KW-0813">Transport</keyword>